<accession>A0A2V2LHI0</accession>
<comment type="subcellular location">
    <subcellularLocation>
        <location evidence="1">Cell outer membrane</location>
    </subcellularLocation>
</comment>
<dbReference type="SUPFAM" id="SSF56935">
    <property type="entry name" value="Porins"/>
    <property type="match status" value="1"/>
</dbReference>
<protein>
    <recommendedName>
        <fullName evidence="7">TIGR03016 family PEP-CTERM system-associated outer membrane protein</fullName>
    </recommendedName>
</protein>
<evidence type="ECO:0000256" key="1">
    <source>
        <dbReference type="ARBA" id="ARBA00004442"/>
    </source>
</evidence>
<evidence type="ECO:0000256" key="4">
    <source>
        <dbReference type="SAM" id="SignalP"/>
    </source>
</evidence>
<evidence type="ECO:0008006" key="7">
    <source>
        <dbReference type="Google" id="ProtNLM"/>
    </source>
</evidence>
<dbReference type="AlphaFoldDB" id="A0A2V2LHI0"/>
<dbReference type="Proteomes" id="UP000245680">
    <property type="component" value="Unassembled WGS sequence"/>
</dbReference>
<dbReference type="OrthoDB" id="7756354at2"/>
<keyword evidence="2" id="KW-0472">Membrane</keyword>
<organism evidence="5 6">
    <name type="scientific">Meridianimarinicoccus roseus</name>
    <dbReference type="NCBI Taxonomy" id="2072018"/>
    <lineage>
        <taxon>Bacteria</taxon>
        <taxon>Pseudomonadati</taxon>
        <taxon>Pseudomonadota</taxon>
        <taxon>Alphaproteobacteria</taxon>
        <taxon>Rhodobacterales</taxon>
        <taxon>Paracoccaceae</taxon>
        <taxon>Meridianimarinicoccus</taxon>
    </lineage>
</organism>
<evidence type="ECO:0000256" key="3">
    <source>
        <dbReference type="ARBA" id="ARBA00023237"/>
    </source>
</evidence>
<reference evidence="5 6" key="1">
    <citation type="submission" date="2018-05" db="EMBL/GenBank/DDBJ databases">
        <title>Rhodobacteraceae gen. nov., sp. nov. isolated from sea water.</title>
        <authorList>
            <person name="Ren Y."/>
        </authorList>
    </citation>
    <scope>NUCLEOTIDE SEQUENCE [LARGE SCALE GENOMIC DNA]</scope>
    <source>
        <strain evidence="5 6">TG-679</strain>
    </source>
</reference>
<keyword evidence="3" id="KW-0998">Cell outer membrane</keyword>
<name>A0A2V2LHI0_9RHOB</name>
<evidence type="ECO:0000256" key="2">
    <source>
        <dbReference type="ARBA" id="ARBA00023136"/>
    </source>
</evidence>
<dbReference type="EMBL" id="QGKU01000004">
    <property type="protein sequence ID" value="PWR04392.1"/>
    <property type="molecule type" value="Genomic_DNA"/>
</dbReference>
<dbReference type="GO" id="GO:0009279">
    <property type="term" value="C:cell outer membrane"/>
    <property type="evidence" value="ECO:0007669"/>
    <property type="project" value="UniProtKB-SubCell"/>
</dbReference>
<keyword evidence="4" id="KW-0732">Signal</keyword>
<proteinExistence type="predicted"/>
<dbReference type="InterPro" id="IPR036942">
    <property type="entry name" value="Beta-barrel_TonB_sf"/>
</dbReference>
<comment type="caution">
    <text evidence="5">The sequence shown here is derived from an EMBL/GenBank/DDBJ whole genome shotgun (WGS) entry which is preliminary data.</text>
</comment>
<gene>
    <name evidence="5" type="ORF">DKT77_01565</name>
</gene>
<evidence type="ECO:0000313" key="5">
    <source>
        <dbReference type="EMBL" id="PWR04392.1"/>
    </source>
</evidence>
<feature type="chain" id="PRO_5016139028" description="TIGR03016 family PEP-CTERM system-associated outer membrane protein" evidence="4">
    <location>
        <begin position="22"/>
        <end position="455"/>
    </location>
</feature>
<dbReference type="Gene3D" id="2.40.170.20">
    <property type="entry name" value="TonB-dependent receptor, beta-barrel domain"/>
    <property type="match status" value="1"/>
</dbReference>
<keyword evidence="6" id="KW-1185">Reference proteome</keyword>
<sequence>MWRPRLALGAMLLGSVAPISALSQNSERAVSTAFISSDLEFNDNYDLRRDSAGDAIIWTNTLGFGLQQRTRTDTLDLGAQGSVRAADLPVKGSEVSADNPIVTLDYLRNVDDSRIGLNLRAQQADVDFFDPLGDLDDDGGFDDTRGGGTRTSLRGNLLFGFNEDGPLSLTGFAQASDISFTDTQDPDLYDRRTLRGGAEIGFRVSPILRFTTGASYANEKFDDSDQLDRDTSRADVGMDARLNQRTTLSARLGYSRVESQRLSGDTTEEGVVGDLSLVFDEKTGQTSASFSSIVDENGERYSFSIGKQVAWDNAVLDGSIGVSTNADTDLRLIGGVDYSLEGRNNRLTLGLRQTASTDEDGRNVLNTNGRVEFIQLLTPVSSMGIDIAGGLTRYENSTQGNTERLNVTAQYNHSLTEDWAMNMGYRFRQTQSDTDDDAQSNAVFVGLSRSFETTR</sequence>
<dbReference type="RefSeq" id="WP_109809987.1">
    <property type="nucleotide sequence ID" value="NZ_QGKU01000004.1"/>
</dbReference>
<feature type="signal peptide" evidence="4">
    <location>
        <begin position="1"/>
        <end position="21"/>
    </location>
</feature>
<evidence type="ECO:0000313" key="6">
    <source>
        <dbReference type="Proteomes" id="UP000245680"/>
    </source>
</evidence>